<evidence type="ECO:0000256" key="8">
    <source>
        <dbReference type="ARBA" id="ARBA00022989"/>
    </source>
</evidence>
<dbReference type="Pfam" id="PF00702">
    <property type="entry name" value="Hydrolase"/>
    <property type="match status" value="1"/>
</dbReference>
<reference evidence="12 13" key="1">
    <citation type="submission" date="2021-02" db="EMBL/GenBank/DDBJ databases">
        <title>Activity-based single-cell genomes from oceanic crustal fluid captures similar information to metagenomic and metatranscriptomic surveys with orders of magnitude less sampling.</title>
        <authorList>
            <person name="D'Angelo T.S."/>
            <person name="Orcutt B.N."/>
        </authorList>
    </citation>
    <scope>NUCLEOTIDE SEQUENCE [LARGE SCALE GENOMIC DNA]</scope>
    <source>
        <strain evidence="12">AH-315-G07</strain>
    </source>
</reference>
<keyword evidence="5 10" id="KW-0547">Nucleotide-binding</keyword>
<feature type="transmembrane region" description="Helical" evidence="10">
    <location>
        <begin position="228"/>
        <end position="247"/>
    </location>
</feature>
<name>A0ABS3AR05_9BACT</name>
<dbReference type="NCBIfam" id="TIGR01511">
    <property type="entry name" value="ATPase-IB1_Cu"/>
    <property type="match status" value="1"/>
</dbReference>
<dbReference type="InterPro" id="IPR023299">
    <property type="entry name" value="ATPase_P-typ_cyto_dom_N"/>
</dbReference>
<dbReference type="SUPFAM" id="SSF81653">
    <property type="entry name" value="Calcium ATPase, transduction domain A"/>
    <property type="match status" value="1"/>
</dbReference>
<keyword evidence="13" id="KW-1185">Reference proteome</keyword>
<dbReference type="PROSITE" id="PS00154">
    <property type="entry name" value="ATPASE_E1_E2"/>
    <property type="match status" value="1"/>
</dbReference>
<evidence type="ECO:0000256" key="3">
    <source>
        <dbReference type="ARBA" id="ARBA00022692"/>
    </source>
</evidence>
<dbReference type="InterPro" id="IPR008250">
    <property type="entry name" value="ATPase_P-typ_transduc_dom_A_sf"/>
</dbReference>
<feature type="transmembrane region" description="Helical" evidence="10">
    <location>
        <begin position="747"/>
        <end position="763"/>
    </location>
</feature>
<comment type="caution">
    <text evidence="12">The sequence shown here is derived from an EMBL/GenBank/DDBJ whole genome shotgun (WGS) entry which is preliminary data.</text>
</comment>
<dbReference type="Proteomes" id="UP000722121">
    <property type="component" value="Unassembled WGS sequence"/>
</dbReference>
<evidence type="ECO:0000256" key="5">
    <source>
        <dbReference type="ARBA" id="ARBA00022741"/>
    </source>
</evidence>
<gene>
    <name evidence="12" type="ORF">JYU14_03680</name>
</gene>
<dbReference type="NCBIfam" id="TIGR01525">
    <property type="entry name" value="ATPase-IB_hvy"/>
    <property type="match status" value="1"/>
</dbReference>
<dbReference type="Gene3D" id="2.70.150.10">
    <property type="entry name" value="Calcium-transporting ATPase, cytoplasmic transduction domain A"/>
    <property type="match status" value="1"/>
</dbReference>
<dbReference type="EMBL" id="JAFITR010000076">
    <property type="protein sequence ID" value="MBN4067166.1"/>
    <property type="molecule type" value="Genomic_DNA"/>
</dbReference>
<dbReference type="Gene3D" id="3.40.50.1000">
    <property type="entry name" value="HAD superfamily/HAD-like"/>
    <property type="match status" value="1"/>
</dbReference>
<dbReference type="PRINTS" id="PR00943">
    <property type="entry name" value="CUATPASE"/>
</dbReference>
<feature type="transmembrane region" description="Helical" evidence="10">
    <location>
        <begin position="253"/>
        <end position="271"/>
    </location>
</feature>
<dbReference type="InterPro" id="IPR059000">
    <property type="entry name" value="ATPase_P-type_domA"/>
</dbReference>
<accession>A0ABS3AR05</accession>
<keyword evidence="6 10" id="KW-0067">ATP-binding</keyword>
<evidence type="ECO:0000259" key="11">
    <source>
        <dbReference type="PROSITE" id="PS50846"/>
    </source>
</evidence>
<dbReference type="PRINTS" id="PR00119">
    <property type="entry name" value="CATATPASE"/>
</dbReference>
<evidence type="ECO:0000256" key="1">
    <source>
        <dbReference type="ARBA" id="ARBA00004127"/>
    </source>
</evidence>
<comment type="subcellular location">
    <subcellularLocation>
        <location evidence="10">Cell membrane</location>
    </subcellularLocation>
    <subcellularLocation>
        <location evidence="1">Endomembrane system</location>
        <topology evidence="1">Multi-pass membrane protein</topology>
    </subcellularLocation>
</comment>
<keyword evidence="10" id="KW-1003">Cell membrane</keyword>
<dbReference type="InterPro" id="IPR036412">
    <property type="entry name" value="HAD-like_sf"/>
</dbReference>
<protein>
    <submittedName>
        <fullName evidence="12">Copper-translocating P-type ATPase</fullName>
    </submittedName>
</protein>
<proteinExistence type="inferred from homology"/>
<keyword evidence="8 10" id="KW-1133">Transmembrane helix</keyword>
<dbReference type="Gene3D" id="3.40.1110.10">
    <property type="entry name" value="Calcium-transporting ATPase, cytoplasmic domain N"/>
    <property type="match status" value="1"/>
</dbReference>
<dbReference type="SUPFAM" id="SSF56784">
    <property type="entry name" value="HAD-like"/>
    <property type="match status" value="1"/>
</dbReference>
<evidence type="ECO:0000313" key="13">
    <source>
        <dbReference type="Proteomes" id="UP000722121"/>
    </source>
</evidence>
<dbReference type="PROSITE" id="PS50846">
    <property type="entry name" value="HMA_2"/>
    <property type="match status" value="2"/>
</dbReference>
<keyword evidence="3 10" id="KW-0812">Transmembrane</keyword>
<feature type="transmembrane region" description="Helical" evidence="10">
    <location>
        <begin position="769"/>
        <end position="789"/>
    </location>
</feature>
<feature type="transmembrane region" description="Helical" evidence="10">
    <location>
        <begin position="165"/>
        <end position="185"/>
    </location>
</feature>
<evidence type="ECO:0000313" key="12">
    <source>
        <dbReference type="EMBL" id="MBN4067166.1"/>
    </source>
</evidence>
<dbReference type="InterPro" id="IPR023214">
    <property type="entry name" value="HAD_sf"/>
</dbReference>
<dbReference type="InterPro" id="IPR044492">
    <property type="entry name" value="P_typ_ATPase_HD_dom"/>
</dbReference>
<dbReference type="CDD" id="cd00371">
    <property type="entry name" value="HMA"/>
    <property type="match status" value="1"/>
</dbReference>
<dbReference type="Gene3D" id="3.30.70.100">
    <property type="match status" value="1"/>
</dbReference>
<keyword evidence="4 10" id="KW-0479">Metal-binding</keyword>
<dbReference type="Pfam" id="PF00122">
    <property type="entry name" value="E1-E2_ATPase"/>
    <property type="match status" value="1"/>
</dbReference>
<comment type="similarity">
    <text evidence="2 10">Belongs to the cation transport ATPase (P-type) (TC 3.A.3) family. Type IB subfamily.</text>
</comment>
<dbReference type="SUPFAM" id="SSF55008">
    <property type="entry name" value="HMA, heavy metal-associated domain"/>
    <property type="match status" value="2"/>
</dbReference>
<organism evidence="12 13">
    <name type="scientific">Simkania negevensis</name>
    <dbReference type="NCBI Taxonomy" id="83561"/>
    <lineage>
        <taxon>Bacteria</taxon>
        <taxon>Pseudomonadati</taxon>
        <taxon>Chlamydiota</taxon>
        <taxon>Chlamydiia</taxon>
        <taxon>Parachlamydiales</taxon>
        <taxon>Simkaniaceae</taxon>
        <taxon>Simkania</taxon>
    </lineage>
</organism>
<dbReference type="SFLD" id="SFLDF00027">
    <property type="entry name" value="p-type_atpase"/>
    <property type="match status" value="1"/>
</dbReference>
<dbReference type="PANTHER" id="PTHR43520:SF8">
    <property type="entry name" value="P-TYPE CU(+) TRANSPORTER"/>
    <property type="match status" value="1"/>
</dbReference>
<dbReference type="SUPFAM" id="SSF81665">
    <property type="entry name" value="Calcium ATPase, transmembrane domain M"/>
    <property type="match status" value="1"/>
</dbReference>
<evidence type="ECO:0000256" key="7">
    <source>
        <dbReference type="ARBA" id="ARBA00022967"/>
    </source>
</evidence>
<feature type="domain" description="HMA" evidence="11">
    <location>
        <begin position="75"/>
        <end position="141"/>
    </location>
</feature>
<evidence type="ECO:0000256" key="9">
    <source>
        <dbReference type="ARBA" id="ARBA00023136"/>
    </source>
</evidence>
<keyword evidence="7" id="KW-1278">Translocase</keyword>
<dbReference type="InterPro" id="IPR006121">
    <property type="entry name" value="HMA_dom"/>
</dbReference>
<feature type="transmembrane region" description="Helical" evidence="10">
    <location>
        <begin position="405"/>
        <end position="427"/>
    </location>
</feature>
<dbReference type="SFLD" id="SFLDS00003">
    <property type="entry name" value="Haloacid_Dehalogenase"/>
    <property type="match status" value="1"/>
</dbReference>
<evidence type="ECO:0000256" key="4">
    <source>
        <dbReference type="ARBA" id="ARBA00022723"/>
    </source>
</evidence>
<dbReference type="InterPro" id="IPR001757">
    <property type="entry name" value="P_typ_ATPase"/>
</dbReference>
<dbReference type="PANTHER" id="PTHR43520">
    <property type="entry name" value="ATP7, ISOFORM B"/>
    <property type="match status" value="1"/>
</dbReference>
<evidence type="ECO:0000256" key="6">
    <source>
        <dbReference type="ARBA" id="ARBA00022840"/>
    </source>
</evidence>
<sequence>MNAEEGKRKVLLPLERVVDPSYAAKVELALEQLKEVKTFVDVESSVVQVEYLPSTVSLQKIIETIASVGVSVAAQNVDLVVEGIHCASCVAKIENAFAKKNGVLSCTVNFSTGRAHVEYGAGTFSDEQAVAVLSDLGYRVSLVQKDEVRNLADRYSKELKSCWRLFLFALLFTLPLVVQMVFVMADFPRFLPHWTEALFSSVVQFVGGWLFYRGAYRSIRSFYANMDVLIALGTSVAYLYSVIVWIAGYGENLYFEANAAIITFVFLGKVLELRAKRNTSSAIEVLLKLQPKTARIEVDGKFVDLPIKDIERGNLFLVRPGECIPIDGKVVEGNSSVDESMLTGESLPVQKERGSEVFAGTQNNDGVLKGRATGVGDRTALAGIIRLVEQAQMSKAPVQRLADRISAYFVPVVLVVALATFFVWWLALGSVVDGVVNAVAVLIIACPCALGLAVPTVMTVVSGRGAQLGVLVKDVAALQVARKIDTLVFDKTGTLTEGRPLVVGIGVAEGIEEKKLLAVALSLESGSTHPLAQAVVEHAEQQHVMPLPVEKIESVTGKGVVGVVQGRQCAAGSLSFLKDKQIDENLLRLVDEQEGLGRTIVAVAQGINVVGFFALADQLRTMALPVIQTLQKMGISIVMLTGDRQGPAKAIAREARIDTFFAELLPDDKVRMVRELKRQGKAVVGMVGDGINDAPALAASDVGFAIGAGSDVAVAASDVTLIGTDLFGVVNSLLLAKAAFRKMAQNLFFAFVYNVVGIPLAALGLLNPIVAGAAMALSSVCVVSNALLLKKFRLK</sequence>
<dbReference type="NCBIfam" id="TIGR01494">
    <property type="entry name" value="ATPase_P-type"/>
    <property type="match status" value="1"/>
</dbReference>
<dbReference type="SFLD" id="SFLDG00002">
    <property type="entry name" value="C1.7:_P-type_atpase_like"/>
    <property type="match status" value="1"/>
</dbReference>
<evidence type="ECO:0000256" key="10">
    <source>
        <dbReference type="RuleBase" id="RU362081"/>
    </source>
</evidence>
<evidence type="ECO:0000256" key="2">
    <source>
        <dbReference type="ARBA" id="ARBA00006024"/>
    </source>
</evidence>
<dbReference type="InterPro" id="IPR036163">
    <property type="entry name" value="HMA_dom_sf"/>
</dbReference>
<feature type="transmembrane region" description="Helical" evidence="10">
    <location>
        <begin position="197"/>
        <end position="216"/>
    </location>
</feature>
<dbReference type="InterPro" id="IPR027256">
    <property type="entry name" value="P-typ_ATPase_IB"/>
</dbReference>
<dbReference type="Pfam" id="PF00403">
    <property type="entry name" value="HMA"/>
    <property type="match status" value="1"/>
</dbReference>
<feature type="transmembrane region" description="Helical" evidence="10">
    <location>
        <begin position="439"/>
        <end position="461"/>
    </location>
</feature>
<dbReference type="InterPro" id="IPR023298">
    <property type="entry name" value="ATPase_P-typ_TM_dom_sf"/>
</dbReference>
<keyword evidence="9 10" id="KW-0472">Membrane</keyword>
<dbReference type="InterPro" id="IPR018303">
    <property type="entry name" value="ATPase_P-typ_P_site"/>
</dbReference>
<dbReference type="CDD" id="cd02094">
    <property type="entry name" value="P-type_ATPase_Cu-like"/>
    <property type="match status" value="1"/>
</dbReference>
<feature type="domain" description="HMA" evidence="11">
    <location>
        <begin position="8"/>
        <end position="73"/>
    </location>
</feature>